<evidence type="ECO:0000313" key="1">
    <source>
        <dbReference type="EMBL" id="KAJ6778369.1"/>
    </source>
</evidence>
<keyword evidence="2" id="KW-1185">Reference proteome</keyword>
<dbReference type="Proteomes" id="UP001151752">
    <property type="component" value="Chromosome 16"/>
</dbReference>
<dbReference type="AlphaFoldDB" id="A0A9Q0X427"/>
<comment type="caution">
    <text evidence="1">The sequence shown here is derived from an EMBL/GenBank/DDBJ whole genome shotgun (WGS) entry which is preliminary data.</text>
</comment>
<accession>A0A9Q0X427</accession>
<protein>
    <submittedName>
        <fullName evidence="1">Uncharacterized protein</fullName>
    </submittedName>
</protein>
<organism evidence="1 2">
    <name type="scientific">Salix koriyanagi</name>
    <dbReference type="NCBI Taxonomy" id="2511006"/>
    <lineage>
        <taxon>Eukaryota</taxon>
        <taxon>Viridiplantae</taxon>
        <taxon>Streptophyta</taxon>
        <taxon>Embryophyta</taxon>
        <taxon>Tracheophyta</taxon>
        <taxon>Spermatophyta</taxon>
        <taxon>Magnoliopsida</taxon>
        <taxon>eudicotyledons</taxon>
        <taxon>Gunneridae</taxon>
        <taxon>Pentapetalae</taxon>
        <taxon>rosids</taxon>
        <taxon>fabids</taxon>
        <taxon>Malpighiales</taxon>
        <taxon>Salicaceae</taxon>
        <taxon>Saliceae</taxon>
        <taxon>Salix</taxon>
    </lineage>
</organism>
<proteinExistence type="predicted"/>
<name>A0A9Q0X427_9ROSI</name>
<reference evidence="1" key="1">
    <citation type="submission" date="2022-11" db="EMBL/GenBank/DDBJ databases">
        <authorList>
            <person name="Hyden B.L."/>
            <person name="Feng K."/>
            <person name="Yates T."/>
            <person name="Jawdy S."/>
            <person name="Smart L.B."/>
            <person name="Muchero W."/>
        </authorList>
    </citation>
    <scope>NUCLEOTIDE SEQUENCE</scope>
    <source>
        <tissue evidence="1">Shoot tip</tissue>
    </source>
</reference>
<reference evidence="1" key="2">
    <citation type="journal article" date="2023" name="Int. J. Mol. Sci.">
        <title>De Novo Assembly and Annotation of 11 Diverse Shrub Willow (Salix) Genomes Reveals Novel Gene Organization in Sex-Linked Regions.</title>
        <authorList>
            <person name="Hyden B."/>
            <person name="Feng K."/>
            <person name="Yates T.B."/>
            <person name="Jawdy S."/>
            <person name="Cereghino C."/>
            <person name="Smart L.B."/>
            <person name="Muchero W."/>
        </authorList>
    </citation>
    <scope>NUCLEOTIDE SEQUENCE</scope>
    <source>
        <tissue evidence="1">Shoot tip</tissue>
    </source>
</reference>
<dbReference type="EMBL" id="JAPFFM010000001">
    <property type="protein sequence ID" value="KAJ6778369.1"/>
    <property type="molecule type" value="Genomic_DNA"/>
</dbReference>
<gene>
    <name evidence="1" type="ORF">OIU74_002212</name>
</gene>
<evidence type="ECO:0000313" key="2">
    <source>
        <dbReference type="Proteomes" id="UP001151752"/>
    </source>
</evidence>
<sequence length="49" mass="5985">MLQKSFYFDRYPDYTNLTRNNKGYKLIETTQAVSAYTISMFYVLKHYLF</sequence>